<reference evidence="10 11" key="1">
    <citation type="journal article" date="2007" name="Proc. Natl. Acad. Sci. U.S.A.">
        <title>Characterization of a marine gammaproteobacterium capable of aerobic anoxygenic photosynthesis.</title>
        <authorList>
            <person name="Fuchs B.M."/>
            <person name="Spring S."/>
            <person name="Teeling H."/>
            <person name="Quast C."/>
            <person name="Wulf J."/>
            <person name="Schattenhofer M."/>
            <person name="Yan S."/>
            <person name="Ferriera S."/>
            <person name="Johnson J."/>
            <person name="Glockner F.O."/>
            <person name="Amann R."/>
        </authorList>
    </citation>
    <scope>NUCLEOTIDE SEQUENCE [LARGE SCALE GENOMIC DNA]</scope>
    <source>
        <strain evidence="10">KT71</strain>
    </source>
</reference>
<evidence type="ECO:0000256" key="6">
    <source>
        <dbReference type="ARBA" id="ARBA00022989"/>
    </source>
</evidence>
<dbReference type="HOGENOM" id="CLU_122700_1_0_6"/>
<dbReference type="PANTHER" id="PTHR30574">
    <property type="entry name" value="INNER MEMBRANE PROTEIN YEDE"/>
    <property type="match status" value="1"/>
</dbReference>
<feature type="transmembrane region" description="Helical" evidence="9">
    <location>
        <begin position="47"/>
        <end position="67"/>
    </location>
</feature>
<keyword evidence="11" id="KW-1185">Reference proteome</keyword>
<keyword evidence="6 9" id="KW-1133">Transmembrane helix</keyword>
<evidence type="ECO:0000256" key="5">
    <source>
        <dbReference type="ARBA" id="ARBA00022692"/>
    </source>
</evidence>
<keyword evidence="3" id="KW-1003">Cell membrane</keyword>
<organism evidence="10 11">
    <name type="scientific">Congregibacter litoralis KT71</name>
    <dbReference type="NCBI Taxonomy" id="314285"/>
    <lineage>
        <taxon>Bacteria</taxon>
        <taxon>Pseudomonadati</taxon>
        <taxon>Pseudomonadota</taxon>
        <taxon>Gammaproteobacteria</taxon>
        <taxon>Cellvibrionales</taxon>
        <taxon>Halieaceae</taxon>
        <taxon>Congregibacter</taxon>
    </lineage>
</organism>
<comment type="subcellular location">
    <subcellularLocation>
        <location evidence="1">Cell inner membrane</location>
        <topology evidence="1">Multi-pass membrane protein</topology>
    </subcellularLocation>
</comment>
<dbReference type="AlphaFoldDB" id="A4AA87"/>
<keyword evidence="4" id="KW-0997">Cell inner membrane</keyword>
<gene>
    <name evidence="10" type="ORF">KT71_11915</name>
</gene>
<feature type="transmembrane region" description="Helical" evidence="9">
    <location>
        <begin position="116"/>
        <end position="137"/>
    </location>
</feature>
<keyword evidence="5 9" id="KW-0812">Transmembrane</keyword>
<dbReference type="PANTHER" id="PTHR30574:SF1">
    <property type="entry name" value="SULPHUR TRANSPORT DOMAIN-CONTAINING PROTEIN"/>
    <property type="match status" value="1"/>
</dbReference>
<evidence type="ECO:0000256" key="3">
    <source>
        <dbReference type="ARBA" id="ARBA00022475"/>
    </source>
</evidence>
<dbReference type="EMBL" id="AAOA02000003">
    <property type="protein sequence ID" value="EAQ96964.1"/>
    <property type="molecule type" value="Genomic_DNA"/>
</dbReference>
<comment type="caution">
    <text evidence="10">The sequence shown here is derived from an EMBL/GenBank/DDBJ whole genome shotgun (WGS) entry which is preliminary data.</text>
</comment>
<evidence type="ECO:0000256" key="8">
    <source>
        <dbReference type="ARBA" id="ARBA00035655"/>
    </source>
</evidence>
<evidence type="ECO:0000256" key="9">
    <source>
        <dbReference type="SAM" id="Phobius"/>
    </source>
</evidence>
<proteinExistence type="inferred from homology"/>
<dbReference type="Pfam" id="PF04143">
    <property type="entry name" value="Sulf_transp"/>
    <property type="match status" value="1"/>
</dbReference>
<dbReference type="STRING" id="314285.KT71_11915"/>
<comment type="similarity">
    <text evidence="8">Belongs to the TsuA/YedE (TC 9.B.102) family.</text>
</comment>
<reference evidence="10 11" key="2">
    <citation type="journal article" date="2009" name="PLoS ONE">
        <title>The photosynthetic apparatus and its regulation in the aerobic gammaproteobacterium Congregibacter litoralis gen. nov., sp. nov.</title>
        <authorList>
            <person name="Spring S."/>
            <person name="Lunsdorf H."/>
            <person name="Fuchs B.M."/>
            <person name="Tindall B.J."/>
        </authorList>
    </citation>
    <scope>NUCLEOTIDE SEQUENCE [LARGE SCALE GENOMIC DNA]</scope>
    <source>
        <strain evidence="10">KT71</strain>
    </source>
</reference>
<evidence type="ECO:0000313" key="10">
    <source>
        <dbReference type="EMBL" id="EAQ96964.1"/>
    </source>
</evidence>
<evidence type="ECO:0000256" key="4">
    <source>
        <dbReference type="ARBA" id="ARBA00022519"/>
    </source>
</evidence>
<dbReference type="eggNOG" id="COG2391">
    <property type="taxonomic scope" value="Bacteria"/>
</dbReference>
<dbReference type="RefSeq" id="WP_008294813.1">
    <property type="nucleotide sequence ID" value="NZ_CM002299.1"/>
</dbReference>
<feature type="transmembrane region" description="Helical" evidence="9">
    <location>
        <begin position="79"/>
        <end position="96"/>
    </location>
</feature>
<accession>A4AA87</accession>
<sequence length="140" mass="14079">MNSELWIAVAGGLCIGTAAVLLLSLAGRVAGISGILWGALTEQASHLWRWLFLLGLIAGGAAAHTLLDIPLPTPESLPVSWAIAGGLLVGMGTRWGKGCTSGHGVCGIGLIAPRSAVATVTFMASGIATVFVARHLLGAG</sequence>
<keyword evidence="2" id="KW-0813">Transport</keyword>
<feature type="transmembrane region" description="Helical" evidence="9">
    <location>
        <begin position="6"/>
        <end position="26"/>
    </location>
</feature>
<evidence type="ECO:0000256" key="2">
    <source>
        <dbReference type="ARBA" id="ARBA00022448"/>
    </source>
</evidence>
<name>A4AA87_9GAMM</name>
<protein>
    <submittedName>
        <fullName evidence="10">Putative transporter component</fullName>
    </submittedName>
</protein>
<dbReference type="Proteomes" id="UP000019205">
    <property type="component" value="Chromosome"/>
</dbReference>
<evidence type="ECO:0000256" key="1">
    <source>
        <dbReference type="ARBA" id="ARBA00004429"/>
    </source>
</evidence>
<evidence type="ECO:0000313" key="11">
    <source>
        <dbReference type="Proteomes" id="UP000019205"/>
    </source>
</evidence>
<keyword evidence="7 9" id="KW-0472">Membrane</keyword>
<dbReference type="InterPro" id="IPR007272">
    <property type="entry name" value="Sulf_transp_TsuA/YedE"/>
</dbReference>
<evidence type="ECO:0000256" key="7">
    <source>
        <dbReference type="ARBA" id="ARBA00023136"/>
    </source>
</evidence>
<dbReference type="GO" id="GO:0005886">
    <property type="term" value="C:plasma membrane"/>
    <property type="evidence" value="ECO:0007669"/>
    <property type="project" value="UniProtKB-SubCell"/>
</dbReference>